<dbReference type="CDD" id="cd00060">
    <property type="entry name" value="FHA"/>
    <property type="match status" value="1"/>
</dbReference>
<accession>A0ABW0ZB26</accession>
<dbReference type="Proteomes" id="UP001596072">
    <property type="component" value="Unassembled WGS sequence"/>
</dbReference>
<gene>
    <name evidence="4" type="ORF">ACFPQB_04725</name>
</gene>
<dbReference type="PROSITE" id="PS50006">
    <property type="entry name" value="FHA_DOMAIN"/>
    <property type="match status" value="1"/>
</dbReference>
<evidence type="ECO:0000313" key="4">
    <source>
        <dbReference type="EMBL" id="MFC5728210.1"/>
    </source>
</evidence>
<comment type="caution">
    <text evidence="4">The sequence shown here is derived from an EMBL/GenBank/DDBJ whole genome shotgun (WGS) entry which is preliminary data.</text>
</comment>
<feature type="region of interest" description="Disordered" evidence="2">
    <location>
        <begin position="142"/>
        <end position="225"/>
    </location>
</feature>
<evidence type="ECO:0000256" key="2">
    <source>
        <dbReference type="SAM" id="MobiDB-lite"/>
    </source>
</evidence>
<evidence type="ECO:0000313" key="5">
    <source>
        <dbReference type="Proteomes" id="UP001596072"/>
    </source>
</evidence>
<organism evidence="4 5">
    <name type="scientific">Nocardioides vastitatis</name>
    <dbReference type="NCBI Taxonomy" id="2568655"/>
    <lineage>
        <taxon>Bacteria</taxon>
        <taxon>Bacillati</taxon>
        <taxon>Actinomycetota</taxon>
        <taxon>Actinomycetes</taxon>
        <taxon>Propionibacteriales</taxon>
        <taxon>Nocardioidaceae</taxon>
        <taxon>Nocardioides</taxon>
    </lineage>
</organism>
<keyword evidence="1" id="KW-0597">Phosphoprotein</keyword>
<keyword evidence="5" id="KW-1185">Reference proteome</keyword>
<evidence type="ECO:0000259" key="3">
    <source>
        <dbReference type="PROSITE" id="PS50006"/>
    </source>
</evidence>
<name>A0ABW0ZB26_9ACTN</name>
<proteinExistence type="predicted"/>
<feature type="compositionally biased region" description="Pro residues" evidence="2">
    <location>
        <begin position="178"/>
        <end position="204"/>
    </location>
</feature>
<dbReference type="EMBL" id="JBHSNS010000001">
    <property type="protein sequence ID" value="MFC5728210.1"/>
    <property type="molecule type" value="Genomic_DNA"/>
</dbReference>
<dbReference type="Pfam" id="PF00498">
    <property type="entry name" value="FHA"/>
    <property type="match status" value="1"/>
</dbReference>
<protein>
    <submittedName>
        <fullName evidence="4">FHA domain-containing protein</fullName>
    </submittedName>
</protein>
<feature type="compositionally biased region" description="Low complexity" evidence="2">
    <location>
        <begin position="205"/>
        <end position="217"/>
    </location>
</feature>
<reference evidence="5" key="1">
    <citation type="journal article" date="2019" name="Int. J. Syst. Evol. Microbiol.">
        <title>The Global Catalogue of Microorganisms (GCM) 10K type strain sequencing project: providing services to taxonomists for standard genome sequencing and annotation.</title>
        <authorList>
            <consortium name="The Broad Institute Genomics Platform"/>
            <consortium name="The Broad Institute Genome Sequencing Center for Infectious Disease"/>
            <person name="Wu L."/>
            <person name="Ma J."/>
        </authorList>
    </citation>
    <scope>NUCLEOTIDE SEQUENCE [LARGE SCALE GENOMIC DNA]</scope>
    <source>
        <strain evidence="5">YIM 94188</strain>
    </source>
</reference>
<dbReference type="Gene3D" id="2.60.200.20">
    <property type="match status" value="1"/>
</dbReference>
<dbReference type="RefSeq" id="WP_378526945.1">
    <property type="nucleotide sequence ID" value="NZ_JBHSNS010000001.1"/>
</dbReference>
<evidence type="ECO:0000256" key="1">
    <source>
        <dbReference type="ARBA" id="ARBA00022553"/>
    </source>
</evidence>
<feature type="domain" description="FHA" evidence="3">
    <location>
        <begin position="269"/>
        <end position="324"/>
    </location>
</feature>
<dbReference type="InterPro" id="IPR008984">
    <property type="entry name" value="SMAD_FHA_dom_sf"/>
</dbReference>
<sequence length="363" mass="36910">MTTYPAGYLAGELATLVTVDGVVLTTPDRLADVVDLAERGIAPLTVVEVLSRGTLSSLPDFVAAAVVDAEVRVVVRGAFTVRVDGFAVDGEGVATWTERSIPLVPGAVVEVMPVGSTPVGPALPLTGGVVRSGGVRWVPFGSPSGAPAPARATATATVTTPESVPVPERTVVKRPRPGSSPPSAPPSGMPTGPPSPPPTAPPTTAPTTAPTTSPGGSFDVDHDGRTTTPAQLQALRAQRAQQVVTSGSAAPTVAIELSNGRVIPIRRRVLIGRSPRVQQVGSSANLPALITVDDPYVSGTHLEVSFDEGRVLVTDMSTNGTLLSRPGRAPVQLGTGVATEIAVGDVLTLSKGLTATIVRNRGG</sequence>
<dbReference type="SUPFAM" id="SSF49879">
    <property type="entry name" value="SMAD/FHA domain"/>
    <property type="match status" value="1"/>
</dbReference>
<feature type="compositionally biased region" description="Low complexity" evidence="2">
    <location>
        <begin position="142"/>
        <end position="169"/>
    </location>
</feature>
<dbReference type="SMART" id="SM00240">
    <property type="entry name" value="FHA"/>
    <property type="match status" value="1"/>
</dbReference>
<dbReference type="InterPro" id="IPR000253">
    <property type="entry name" value="FHA_dom"/>
</dbReference>